<evidence type="ECO:0000256" key="1">
    <source>
        <dbReference type="ARBA" id="ARBA00008987"/>
    </source>
</evidence>
<accession>A0A7M7JLA7</accession>
<keyword evidence="4" id="KW-1015">Disulfide bond</keyword>
<keyword evidence="8" id="KW-1185">Reference proteome</keyword>
<feature type="domain" description="Thioredoxin" evidence="6">
    <location>
        <begin position="32"/>
        <end position="144"/>
    </location>
</feature>
<dbReference type="InterPro" id="IPR036249">
    <property type="entry name" value="Thioredoxin-like_sf"/>
</dbReference>
<dbReference type="PANTHER" id="PTHR43601">
    <property type="entry name" value="THIOREDOXIN, MITOCHONDRIAL"/>
    <property type="match status" value="1"/>
</dbReference>
<dbReference type="Proteomes" id="UP000594260">
    <property type="component" value="Unplaced"/>
</dbReference>
<dbReference type="RefSeq" id="XP_022653887.1">
    <property type="nucleotide sequence ID" value="XM_022798152.1"/>
</dbReference>
<dbReference type="PANTHER" id="PTHR43601:SF3">
    <property type="entry name" value="THIOREDOXIN, MITOCHONDRIAL"/>
    <property type="match status" value="1"/>
</dbReference>
<evidence type="ECO:0000256" key="3">
    <source>
        <dbReference type="ARBA" id="ARBA00022982"/>
    </source>
</evidence>
<dbReference type="OMA" id="VLVIMQN"/>
<dbReference type="SUPFAM" id="SSF52833">
    <property type="entry name" value="Thioredoxin-like"/>
    <property type="match status" value="1"/>
</dbReference>
<reference evidence="7" key="1">
    <citation type="submission" date="2021-01" db="UniProtKB">
        <authorList>
            <consortium name="EnsemblMetazoa"/>
        </authorList>
    </citation>
    <scope>IDENTIFICATION</scope>
</reference>
<dbReference type="KEGG" id="vde:111247349"/>
<name>A0A7M7JLA7_VARDE</name>
<keyword evidence="5" id="KW-0676">Redox-active center</keyword>
<dbReference type="InterPro" id="IPR005746">
    <property type="entry name" value="Thioredoxin"/>
</dbReference>
<dbReference type="GO" id="GO:0015035">
    <property type="term" value="F:protein-disulfide reductase activity"/>
    <property type="evidence" value="ECO:0007669"/>
    <property type="project" value="InterPro"/>
</dbReference>
<dbReference type="Gene3D" id="3.40.30.10">
    <property type="entry name" value="Glutaredoxin"/>
    <property type="match status" value="1"/>
</dbReference>
<evidence type="ECO:0000256" key="5">
    <source>
        <dbReference type="ARBA" id="ARBA00023284"/>
    </source>
</evidence>
<evidence type="ECO:0000313" key="8">
    <source>
        <dbReference type="Proteomes" id="UP000594260"/>
    </source>
</evidence>
<evidence type="ECO:0000256" key="4">
    <source>
        <dbReference type="ARBA" id="ARBA00023157"/>
    </source>
</evidence>
<dbReference type="GO" id="GO:0005739">
    <property type="term" value="C:mitochondrion"/>
    <property type="evidence" value="ECO:0007669"/>
    <property type="project" value="TreeGrafter"/>
</dbReference>
<dbReference type="FunCoup" id="A0A7M7JLA7">
    <property type="interactions" value="908"/>
</dbReference>
<evidence type="ECO:0000256" key="2">
    <source>
        <dbReference type="ARBA" id="ARBA00022448"/>
    </source>
</evidence>
<dbReference type="OrthoDB" id="19690at2759"/>
<dbReference type="NCBIfam" id="TIGR01068">
    <property type="entry name" value="thioredoxin"/>
    <property type="match status" value="1"/>
</dbReference>
<organism evidence="7 8">
    <name type="scientific">Varroa destructor</name>
    <name type="common">Honeybee mite</name>
    <dbReference type="NCBI Taxonomy" id="109461"/>
    <lineage>
        <taxon>Eukaryota</taxon>
        <taxon>Metazoa</taxon>
        <taxon>Ecdysozoa</taxon>
        <taxon>Arthropoda</taxon>
        <taxon>Chelicerata</taxon>
        <taxon>Arachnida</taxon>
        <taxon>Acari</taxon>
        <taxon>Parasitiformes</taxon>
        <taxon>Mesostigmata</taxon>
        <taxon>Gamasina</taxon>
        <taxon>Dermanyssoidea</taxon>
        <taxon>Varroidae</taxon>
        <taxon>Varroa</taxon>
    </lineage>
</organism>
<dbReference type="EnsemblMetazoa" id="XM_022798152">
    <property type="protein sequence ID" value="XP_022653887"/>
    <property type="gene ID" value="LOC111247349"/>
</dbReference>
<protein>
    <recommendedName>
        <fullName evidence="6">Thioredoxin domain-containing protein</fullName>
    </recommendedName>
</protein>
<dbReference type="PRINTS" id="PR00421">
    <property type="entry name" value="THIOREDOXIN"/>
</dbReference>
<dbReference type="GeneID" id="111247349"/>
<dbReference type="AlphaFoldDB" id="A0A7M7JLA7"/>
<dbReference type="Pfam" id="PF00085">
    <property type="entry name" value="Thioredoxin"/>
    <property type="match status" value="1"/>
</dbReference>
<dbReference type="CDD" id="cd02947">
    <property type="entry name" value="TRX_family"/>
    <property type="match status" value="1"/>
</dbReference>
<comment type="similarity">
    <text evidence="1">Belongs to the thioredoxin family.</text>
</comment>
<dbReference type="GO" id="GO:0045454">
    <property type="term" value="P:cell redox homeostasis"/>
    <property type="evidence" value="ECO:0007669"/>
    <property type="project" value="TreeGrafter"/>
</dbReference>
<keyword evidence="3" id="KW-0249">Electron transport</keyword>
<dbReference type="FunFam" id="3.40.30.10:FF:000001">
    <property type="entry name" value="Thioredoxin"/>
    <property type="match status" value="1"/>
</dbReference>
<proteinExistence type="inferred from homology"/>
<dbReference type="InterPro" id="IPR013766">
    <property type="entry name" value="Thioredoxin_domain"/>
</dbReference>
<sequence length="144" mass="16225">MPMFRTCFFSAISAFRRSVNAPTPLNSYRNVSVTAWRADMFTIQDENDFKEKVLKSDKPVVVNFKATWCGPCKLLTPRLEKIMDSRNSSMHFAKVDIDDNAELAMEFSIDAVPAILTFKGGKLVDKVIGSKDDDQLIALVDKLK</sequence>
<dbReference type="InParanoid" id="A0A7M7JLA7"/>
<dbReference type="PROSITE" id="PS51352">
    <property type="entry name" value="THIOREDOXIN_2"/>
    <property type="match status" value="1"/>
</dbReference>
<evidence type="ECO:0000313" key="7">
    <source>
        <dbReference type="EnsemblMetazoa" id="XP_022653887"/>
    </source>
</evidence>
<evidence type="ECO:0000259" key="6">
    <source>
        <dbReference type="PROSITE" id="PS51352"/>
    </source>
</evidence>
<keyword evidence="2" id="KW-0813">Transport</keyword>